<evidence type="ECO:0000313" key="2">
    <source>
        <dbReference type="Proteomes" id="UP000000214"/>
    </source>
</evidence>
<dbReference type="EMBL" id="CP003493">
    <property type="protein sequence ID" value="AFV89675.1"/>
    <property type="molecule type" value="Genomic_DNA"/>
</dbReference>
<dbReference type="Proteomes" id="UP000000214">
    <property type="component" value="Chromosome"/>
</dbReference>
<gene>
    <name evidence="1" type="ordered locus">PACID_18730</name>
</gene>
<dbReference type="HOGENOM" id="CLU_2668098_0_0_11"/>
<dbReference type="KEGG" id="pbo:PACID_18730"/>
<dbReference type="PATRIC" id="fig|1171373.8.peg.1850"/>
<proteinExistence type="predicted"/>
<evidence type="ECO:0000313" key="1">
    <source>
        <dbReference type="EMBL" id="AFV89675.1"/>
    </source>
</evidence>
<dbReference type="AlphaFoldDB" id="K7SK59"/>
<sequence>MTTSQASAWTRQFRNATAAIAQAGIRYALALDQLACGPEDTPAPTEAGDLIAAVDTLEELCLRFNDTFPTESSHS</sequence>
<dbReference type="RefSeq" id="WP_015070579.1">
    <property type="nucleotide sequence ID" value="NC_019395.1"/>
</dbReference>
<name>K7SK59_ACIA4</name>
<protein>
    <submittedName>
        <fullName evidence="1">Uncharacterized protein</fullName>
    </submittedName>
</protein>
<dbReference type="STRING" id="1171373.PACID_18730"/>
<accession>K7SK59</accession>
<reference evidence="1 2" key="1">
    <citation type="journal article" date="2012" name="BMC Genomics">
        <title>The genome sequence of Propionibacterium acidipropionici provides insights into its biotechnological and industrial potential.</title>
        <authorList>
            <person name="Parizzi L.P."/>
            <person name="Grassi M.C."/>
            <person name="Llerena L.A."/>
            <person name="Carazzolle M.F."/>
            <person name="Queiroz V.L."/>
            <person name="Lunardi I."/>
            <person name="Zeidler A.F."/>
            <person name="Teixeira P.J."/>
            <person name="Mieczkowski P."/>
            <person name="Rincones J."/>
            <person name="Pereira G.A."/>
        </authorList>
    </citation>
    <scope>NUCLEOTIDE SEQUENCE [LARGE SCALE GENOMIC DNA]</scope>
    <source>
        <strain evidence="2">ATCC 4875 / DSM 20272 / JCM 6432 / NBRC 12425 / NCIMB 8070</strain>
    </source>
</reference>
<organism evidence="1 2">
    <name type="scientific">Acidipropionibacterium acidipropionici (strain ATCC 4875 / DSM 20272 / JCM 6432 / NBRC 12425 / NCIMB 8070 / 4)</name>
    <name type="common">Propionibacterium acidipropionici</name>
    <dbReference type="NCBI Taxonomy" id="1171373"/>
    <lineage>
        <taxon>Bacteria</taxon>
        <taxon>Bacillati</taxon>
        <taxon>Actinomycetota</taxon>
        <taxon>Actinomycetes</taxon>
        <taxon>Propionibacteriales</taxon>
        <taxon>Propionibacteriaceae</taxon>
        <taxon>Acidipropionibacterium</taxon>
    </lineage>
</organism>